<sequence length="994" mass="113354">MPPTTQRDKLKKRADSRPKTLNVFFDISTGIYTSPNAEYLPLPPLPTDHLVSLFDGLKPRWAYDDYFYLAVVPVQVQYDLPMLDCLSPPAMKLRSVRTETGIAYRMDENLCRRWVMLEYVVILLQRRLLARTPGTYLLTVAPPYPSSFGYAQDWPSEQQATLATRLARTAFTLRFAFISFLVMKEMIRKRSTWQELAEDIKDPVPLSICNTIRASWVCDFEVPRIGAFVDVDGSRLPDGGRQWHEDIVDMINAGIPLWFGYSHKPVLHEDASQITRIEYDRHMPDKRLYDILKTITEKAHSVDNAMHIETQRLVNGEFFADLSFSTVYGYLNQVYLASEPPSQVFVRRRRGNTSRYEIKLIDGKPYHRLVDETAKPHQQFHSDLLFFRYRQRPGDTYLTFVDREKHAAYHLTKTETSSDKERRKLREAANRFQPVPSARGPRVFVWVSEYGMQFRKQVRTGLIRNLWERTTPLQRFYNPFRDEYDIDDTADNFIDDCVDNDPSWENVSLPPSDDEDTRRLTESSASRARSASPVPRPPRNVRPCSPLLRNQQLLDKVSQDRSGPFKTKLFFVDETKVGGMVPKSGFANLASRLIDDSTWNEEVVEVNTESIQEILRKRYGYMTPDAPWSPQEEEAKKWLASNDLSKLYRALGHWKRSDNLTGANDTLQDLASIADFVAALKANRQPPPAISDLNSDSARVSAKPMYESLVTQVYQDTFTLPTNKIIVKGWYLLRSMQGTSLDTSSSCKILTNSATNVLHLKRGDFGATADDILLGMVTRGMTVRLLLPVEFAINNTTAQISTVGERPTGVGIKPHGVKLNLDDYQAYARLRDAKLSGPAGKAALLEGGIIWRLALNICNLEDALRGPDLEDSSDDNALSTIVYGGQKYAETTLNEQDKFVIVGVYRVLLSGTKNEKEASISSWWPSSEIWEDSGYGMGYWSHGAEEWYQRRLKLIESGEASPLPSNGWRNSLRYTKSDSREVLQRIETLSVKKL</sequence>
<dbReference type="Proteomes" id="UP001055072">
    <property type="component" value="Unassembled WGS sequence"/>
</dbReference>
<proteinExistence type="predicted"/>
<evidence type="ECO:0000313" key="2">
    <source>
        <dbReference type="Proteomes" id="UP001055072"/>
    </source>
</evidence>
<dbReference type="EMBL" id="MU274998">
    <property type="protein sequence ID" value="KAI0083083.1"/>
    <property type="molecule type" value="Genomic_DNA"/>
</dbReference>
<accession>A0ACB8TM23</accession>
<name>A0ACB8TM23_9APHY</name>
<reference evidence="1" key="1">
    <citation type="journal article" date="2021" name="Environ. Microbiol.">
        <title>Gene family expansions and transcriptome signatures uncover fungal adaptations to wood decay.</title>
        <authorList>
            <person name="Hage H."/>
            <person name="Miyauchi S."/>
            <person name="Viragh M."/>
            <person name="Drula E."/>
            <person name="Min B."/>
            <person name="Chaduli D."/>
            <person name="Navarro D."/>
            <person name="Favel A."/>
            <person name="Norest M."/>
            <person name="Lesage-Meessen L."/>
            <person name="Balint B."/>
            <person name="Merenyi Z."/>
            <person name="de Eugenio L."/>
            <person name="Morin E."/>
            <person name="Martinez A.T."/>
            <person name="Baldrian P."/>
            <person name="Stursova M."/>
            <person name="Martinez M.J."/>
            <person name="Novotny C."/>
            <person name="Magnuson J.K."/>
            <person name="Spatafora J.W."/>
            <person name="Maurice S."/>
            <person name="Pangilinan J."/>
            <person name="Andreopoulos W."/>
            <person name="LaButti K."/>
            <person name="Hundley H."/>
            <person name="Na H."/>
            <person name="Kuo A."/>
            <person name="Barry K."/>
            <person name="Lipzen A."/>
            <person name="Henrissat B."/>
            <person name="Riley R."/>
            <person name="Ahrendt S."/>
            <person name="Nagy L.G."/>
            <person name="Grigoriev I.V."/>
            <person name="Martin F."/>
            <person name="Rosso M.N."/>
        </authorList>
    </citation>
    <scope>NUCLEOTIDE SEQUENCE</scope>
    <source>
        <strain evidence="1">CBS 384.51</strain>
    </source>
</reference>
<organism evidence="1 2">
    <name type="scientific">Irpex rosettiformis</name>
    <dbReference type="NCBI Taxonomy" id="378272"/>
    <lineage>
        <taxon>Eukaryota</taxon>
        <taxon>Fungi</taxon>
        <taxon>Dikarya</taxon>
        <taxon>Basidiomycota</taxon>
        <taxon>Agaricomycotina</taxon>
        <taxon>Agaricomycetes</taxon>
        <taxon>Polyporales</taxon>
        <taxon>Irpicaceae</taxon>
        <taxon>Irpex</taxon>
    </lineage>
</organism>
<protein>
    <submittedName>
        <fullName evidence="1">Uncharacterized protein</fullName>
    </submittedName>
</protein>
<evidence type="ECO:0000313" key="1">
    <source>
        <dbReference type="EMBL" id="KAI0083083.1"/>
    </source>
</evidence>
<gene>
    <name evidence="1" type="ORF">BDY19DRAFT_998870</name>
</gene>
<keyword evidence="2" id="KW-1185">Reference proteome</keyword>
<comment type="caution">
    <text evidence="1">The sequence shown here is derived from an EMBL/GenBank/DDBJ whole genome shotgun (WGS) entry which is preliminary data.</text>
</comment>